<keyword evidence="6" id="KW-1185">Reference proteome</keyword>
<keyword evidence="3" id="KW-0804">Transcription</keyword>
<dbReference type="AlphaFoldDB" id="A0A4R4WP95"/>
<evidence type="ECO:0000256" key="2">
    <source>
        <dbReference type="ARBA" id="ARBA00023125"/>
    </source>
</evidence>
<evidence type="ECO:0000259" key="4">
    <source>
        <dbReference type="PROSITE" id="PS50932"/>
    </source>
</evidence>
<reference evidence="5 6" key="1">
    <citation type="submission" date="2019-02" db="EMBL/GenBank/DDBJ databases">
        <title>Draft genome sequences of novel Actinobacteria.</title>
        <authorList>
            <person name="Sahin N."/>
            <person name="Ay H."/>
            <person name="Saygin H."/>
        </authorList>
    </citation>
    <scope>NUCLEOTIDE SEQUENCE [LARGE SCALE GENOMIC DNA]</scope>
    <source>
        <strain evidence="5 6">16K104</strain>
    </source>
</reference>
<dbReference type="InterPro" id="IPR028082">
    <property type="entry name" value="Peripla_BP_I"/>
</dbReference>
<keyword evidence="1" id="KW-0805">Transcription regulation</keyword>
<evidence type="ECO:0000313" key="5">
    <source>
        <dbReference type="EMBL" id="TDD19014.1"/>
    </source>
</evidence>
<dbReference type="GO" id="GO:0003700">
    <property type="term" value="F:DNA-binding transcription factor activity"/>
    <property type="evidence" value="ECO:0007669"/>
    <property type="project" value="TreeGrafter"/>
</dbReference>
<evidence type="ECO:0000256" key="1">
    <source>
        <dbReference type="ARBA" id="ARBA00023015"/>
    </source>
</evidence>
<accession>A0A4R4WP95</accession>
<dbReference type="PANTHER" id="PTHR30146">
    <property type="entry name" value="LACI-RELATED TRANSCRIPTIONAL REPRESSOR"/>
    <property type="match status" value="1"/>
</dbReference>
<dbReference type="InterPro" id="IPR046335">
    <property type="entry name" value="LacI/GalR-like_sensor"/>
</dbReference>
<dbReference type="Pfam" id="PF00356">
    <property type="entry name" value="LacI"/>
    <property type="match status" value="1"/>
</dbReference>
<dbReference type="EMBL" id="SMKR01000122">
    <property type="protein sequence ID" value="TDD19014.1"/>
    <property type="molecule type" value="Genomic_DNA"/>
</dbReference>
<gene>
    <name evidence="5" type="ORF">E1218_24875</name>
</gene>
<sequence>MRTRLKDVAERAGVSVKTVSNVVNDYVHVSPELRAKVTQALEDLGYRPNLSARNLRRGRSGMIALALPSVHGPYFSELAHLIVREAEQHDLTVLIDCTYGELTREQTVAEGFRTHLIDGIILCPWQLGAADLRKREDTTPLVLLGERVSYGADAVAIDSRAVGQAATEHLLSIGRRRIGVMRHLPRNTGGVVGKIRLDGYKRALAAAGLEFDPTLVASVDRAHGLDAKVATDALLDLPEQIDALFCFNDELALVAMRRLYERGYRVPDDIAVIGVDGIAAGATITPTLSTIVPDKQQIAAEAVRMLVERIEGEPDDGARRVKAGFTLLPRESTMGLKRVRRGPRRSTKQAARS</sequence>
<dbReference type="SUPFAM" id="SSF47413">
    <property type="entry name" value="lambda repressor-like DNA-binding domains"/>
    <property type="match status" value="1"/>
</dbReference>
<dbReference type="SUPFAM" id="SSF53822">
    <property type="entry name" value="Periplasmic binding protein-like I"/>
    <property type="match status" value="1"/>
</dbReference>
<name>A0A4R4WP95_9ACTN</name>
<comment type="caution">
    <text evidence="5">The sequence shown here is derived from an EMBL/GenBank/DDBJ whole genome shotgun (WGS) entry which is preliminary data.</text>
</comment>
<dbReference type="PROSITE" id="PS00356">
    <property type="entry name" value="HTH_LACI_1"/>
    <property type="match status" value="1"/>
</dbReference>
<dbReference type="Pfam" id="PF13377">
    <property type="entry name" value="Peripla_BP_3"/>
    <property type="match status" value="1"/>
</dbReference>
<dbReference type="OrthoDB" id="189006at2"/>
<dbReference type="Gene3D" id="3.40.50.2300">
    <property type="match status" value="2"/>
</dbReference>
<dbReference type="GO" id="GO:0000976">
    <property type="term" value="F:transcription cis-regulatory region binding"/>
    <property type="evidence" value="ECO:0007669"/>
    <property type="project" value="TreeGrafter"/>
</dbReference>
<evidence type="ECO:0000256" key="3">
    <source>
        <dbReference type="ARBA" id="ARBA00023163"/>
    </source>
</evidence>
<dbReference type="CDD" id="cd06267">
    <property type="entry name" value="PBP1_LacI_sugar_binding-like"/>
    <property type="match status" value="1"/>
</dbReference>
<dbReference type="Gene3D" id="1.10.260.40">
    <property type="entry name" value="lambda repressor-like DNA-binding domains"/>
    <property type="match status" value="1"/>
</dbReference>
<feature type="domain" description="HTH lacI-type" evidence="4">
    <location>
        <begin position="3"/>
        <end position="57"/>
    </location>
</feature>
<dbReference type="SMART" id="SM00354">
    <property type="entry name" value="HTH_LACI"/>
    <property type="match status" value="1"/>
</dbReference>
<keyword evidence="2" id="KW-0238">DNA-binding</keyword>
<organism evidence="5 6">
    <name type="scientific">Kribbella turkmenica</name>
    <dbReference type="NCBI Taxonomy" id="2530375"/>
    <lineage>
        <taxon>Bacteria</taxon>
        <taxon>Bacillati</taxon>
        <taxon>Actinomycetota</taxon>
        <taxon>Actinomycetes</taxon>
        <taxon>Propionibacteriales</taxon>
        <taxon>Kribbellaceae</taxon>
        <taxon>Kribbella</taxon>
    </lineage>
</organism>
<dbReference type="InterPro" id="IPR000843">
    <property type="entry name" value="HTH_LacI"/>
</dbReference>
<dbReference type="RefSeq" id="WP_132324184.1">
    <property type="nucleotide sequence ID" value="NZ_SMKR01000122.1"/>
</dbReference>
<dbReference type="InterPro" id="IPR010982">
    <property type="entry name" value="Lambda_DNA-bd_dom_sf"/>
</dbReference>
<dbReference type="PROSITE" id="PS50932">
    <property type="entry name" value="HTH_LACI_2"/>
    <property type="match status" value="1"/>
</dbReference>
<dbReference type="CDD" id="cd01392">
    <property type="entry name" value="HTH_LacI"/>
    <property type="match status" value="1"/>
</dbReference>
<protein>
    <submittedName>
        <fullName evidence="5">LacI family transcriptional regulator</fullName>
    </submittedName>
</protein>
<evidence type="ECO:0000313" key="6">
    <source>
        <dbReference type="Proteomes" id="UP000295172"/>
    </source>
</evidence>
<dbReference type="Proteomes" id="UP000295172">
    <property type="component" value="Unassembled WGS sequence"/>
</dbReference>
<proteinExistence type="predicted"/>
<dbReference type="PANTHER" id="PTHR30146:SF153">
    <property type="entry name" value="LACTOSE OPERON REPRESSOR"/>
    <property type="match status" value="1"/>
</dbReference>